<dbReference type="Gene3D" id="1.10.260.40">
    <property type="entry name" value="lambda repressor-like DNA-binding domains"/>
    <property type="match status" value="1"/>
</dbReference>
<dbReference type="EMBL" id="CP073720">
    <property type="protein sequence ID" value="UWP85953.1"/>
    <property type="molecule type" value="Genomic_DNA"/>
</dbReference>
<reference evidence="1" key="2">
    <citation type="submission" date="2022-09" db="EMBL/GenBank/DDBJ databases">
        <title>Biosynthetic gene clusters of Dactylosporangioum fulvum.</title>
        <authorList>
            <person name="Caradec T."/>
        </authorList>
    </citation>
    <scope>NUCLEOTIDE SEQUENCE</scope>
    <source>
        <strain evidence="1">NRRL B-16292</strain>
    </source>
</reference>
<organism evidence="1 2">
    <name type="scientific">Dactylosporangium fulvum</name>
    <dbReference type="NCBI Taxonomy" id="53359"/>
    <lineage>
        <taxon>Bacteria</taxon>
        <taxon>Bacillati</taxon>
        <taxon>Actinomycetota</taxon>
        <taxon>Actinomycetes</taxon>
        <taxon>Micromonosporales</taxon>
        <taxon>Micromonosporaceae</taxon>
        <taxon>Dactylosporangium</taxon>
    </lineage>
</organism>
<dbReference type="Proteomes" id="UP001059617">
    <property type="component" value="Chromosome"/>
</dbReference>
<dbReference type="RefSeq" id="WP_259864383.1">
    <property type="nucleotide sequence ID" value="NZ_BAAAST010000036.1"/>
</dbReference>
<evidence type="ECO:0000313" key="2">
    <source>
        <dbReference type="Proteomes" id="UP001059617"/>
    </source>
</evidence>
<proteinExistence type="predicted"/>
<evidence type="ECO:0008006" key="3">
    <source>
        <dbReference type="Google" id="ProtNLM"/>
    </source>
</evidence>
<keyword evidence="2" id="KW-1185">Reference proteome</keyword>
<protein>
    <recommendedName>
        <fullName evidence="3">HTH cro/C1-type domain-containing protein</fullName>
    </recommendedName>
</protein>
<reference evidence="1" key="1">
    <citation type="submission" date="2021-04" db="EMBL/GenBank/DDBJ databases">
        <authorList>
            <person name="Hartkoorn R.C."/>
            <person name="Beaudoing E."/>
            <person name="Hot D."/>
        </authorList>
    </citation>
    <scope>NUCLEOTIDE SEQUENCE</scope>
    <source>
        <strain evidence="1">NRRL B-16292</strain>
    </source>
</reference>
<accession>A0ABY5W7E9</accession>
<name>A0ABY5W7E9_9ACTN</name>
<dbReference type="InterPro" id="IPR010982">
    <property type="entry name" value="Lambda_DNA-bd_dom_sf"/>
</dbReference>
<gene>
    <name evidence="1" type="ORF">Dfulv_17540</name>
</gene>
<evidence type="ECO:0000313" key="1">
    <source>
        <dbReference type="EMBL" id="UWP85953.1"/>
    </source>
</evidence>
<sequence>MANRGRGPSYPFWARIQREISEQGITLRELVKRSEVTHTVIGSLAHSGIRDRAARQRNVIALAKALGIPKSEALQLAGLAPVKPDPRVDAREAIRLDPELDDEQKDALFRLLDVFARDRKQHQANEQTG</sequence>